<dbReference type="Gene3D" id="3.30.60.230">
    <property type="entry name" value="Lsr2, dimerization domain"/>
    <property type="match status" value="1"/>
</dbReference>
<evidence type="ECO:0000259" key="2">
    <source>
        <dbReference type="Pfam" id="PF11774"/>
    </source>
</evidence>
<dbReference type="InterPro" id="IPR036625">
    <property type="entry name" value="E3-bd_dom_sf"/>
</dbReference>
<sequence length="117" mass="12947">MARRTTVDLIDDIDEQSLAAETVYFSLDGVNYEIDLTEENAAKLRADLQEWIEAGRRITPRRTARAPKSSGGIDPAAVRAWAKSAGVEVGRRGRIPAAVIAQYMRERPEPVQKPQVA</sequence>
<evidence type="ECO:0000313" key="4">
    <source>
        <dbReference type="EMBL" id="KMV17598.1"/>
    </source>
</evidence>
<dbReference type="Gene3D" id="4.10.320.10">
    <property type="entry name" value="E3-binding domain"/>
    <property type="match status" value="1"/>
</dbReference>
<dbReference type="InterPro" id="IPR042261">
    <property type="entry name" value="Lsr2-like_dimerization"/>
</dbReference>
<evidence type="ECO:0000313" key="5">
    <source>
        <dbReference type="Proteomes" id="UP000037594"/>
    </source>
</evidence>
<dbReference type="Pfam" id="PF11774">
    <property type="entry name" value="Lsr2"/>
    <property type="match status" value="1"/>
</dbReference>
<dbReference type="Proteomes" id="UP000037594">
    <property type="component" value="Unassembled WGS sequence"/>
</dbReference>
<dbReference type="Pfam" id="PF23359">
    <property type="entry name" value="Lsr2_DNA-bd"/>
    <property type="match status" value="1"/>
</dbReference>
<dbReference type="EMBL" id="LFOD01000012">
    <property type="protein sequence ID" value="KMV17598.1"/>
    <property type="molecule type" value="Genomic_DNA"/>
</dbReference>
<dbReference type="OrthoDB" id="4113332at2"/>
<feature type="domain" description="Lsr2 dimerization" evidence="2">
    <location>
        <begin position="1"/>
        <end position="58"/>
    </location>
</feature>
<evidence type="ECO:0008006" key="6">
    <source>
        <dbReference type="Google" id="ProtNLM"/>
    </source>
</evidence>
<proteinExistence type="predicted"/>
<dbReference type="GO" id="GO:0016746">
    <property type="term" value="F:acyltransferase activity"/>
    <property type="evidence" value="ECO:0007669"/>
    <property type="project" value="InterPro"/>
</dbReference>
<dbReference type="GO" id="GO:0003677">
    <property type="term" value="F:DNA binding"/>
    <property type="evidence" value="ECO:0007669"/>
    <property type="project" value="UniProtKB-KW"/>
</dbReference>
<accession>A0A0J8U7U7</accession>
<dbReference type="InterPro" id="IPR055370">
    <property type="entry name" value="Lsr2_DNA-bd"/>
</dbReference>
<dbReference type="AlphaFoldDB" id="A0A0J8U7U7"/>
<feature type="domain" description="Lsr2 DNA-binding" evidence="3">
    <location>
        <begin position="74"/>
        <end position="103"/>
    </location>
</feature>
<organism evidence="4 5">
    <name type="scientific">Mycolicibacterium conceptionense</name>
    <dbReference type="NCBI Taxonomy" id="451644"/>
    <lineage>
        <taxon>Bacteria</taxon>
        <taxon>Bacillati</taxon>
        <taxon>Actinomycetota</taxon>
        <taxon>Actinomycetes</taxon>
        <taxon>Mycobacteriales</taxon>
        <taxon>Mycobacteriaceae</taxon>
        <taxon>Mycolicibacterium</taxon>
    </lineage>
</organism>
<evidence type="ECO:0000259" key="3">
    <source>
        <dbReference type="Pfam" id="PF23359"/>
    </source>
</evidence>
<dbReference type="InterPro" id="IPR024412">
    <property type="entry name" value="Lsr2_dim_dom"/>
</dbReference>
<protein>
    <recommendedName>
        <fullName evidence="6">Nucleoid-associated protein Lsr2</fullName>
    </recommendedName>
</protein>
<gene>
    <name evidence="4" type="ORF">ACT17_15035</name>
</gene>
<dbReference type="PATRIC" id="fig|451644.5.peg.3113"/>
<comment type="caution">
    <text evidence="4">The sequence shown here is derived from an EMBL/GenBank/DDBJ whole genome shotgun (WGS) entry which is preliminary data.</text>
</comment>
<keyword evidence="1" id="KW-0238">DNA-binding</keyword>
<dbReference type="RefSeq" id="WP_048895946.1">
    <property type="nucleotide sequence ID" value="NZ_LFOD01000012.1"/>
</dbReference>
<evidence type="ECO:0000256" key="1">
    <source>
        <dbReference type="ARBA" id="ARBA00023125"/>
    </source>
</evidence>
<reference evidence="4 5" key="1">
    <citation type="submission" date="2015-06" db="EMBL/GenBank/DDBJ databases">
        <title>Genome sequence of Mycobacterium conceptionense strain MLE.</title>
        <authorList>
            <person name="Greninger A.L."/>
            <person name="Cunningham G."/>
            <person name="Chiu C.Y."/>
            <person name="Miller S."/>
        </authorList>
    </citation>
    <scope>NUCLEOTIDE SEQUENCE [LARGE SCALE GENOMIC DNA]</scope>
    <source>
        <strain evidence="4 5">MLE</strain>
    </source>
</reference>
<name>A0A0J8U7U7_9MYCO</name>